<dbReference type="Proteomes" id="UP001218188">
    <property type="component" value="Unassembled WGS sequence"/>
</dbReference>
<comment type="caution">
    <text evidence="2">The sequence shown here is derived from an EMBL/GenBank/DDBJ whole genome shotgun (WGS) entry which is preliminary data.</text>
</comment>
<feature type="domain" description="Protein kinase" evidence="1">
    <location>
        <begin position="113"/>
        <end position="397"/>
    </location>
</feature>
<keyword evidence="2" id="KW-0808">Transferase</keyword>
<reference evidence="2" key="1">
    <citation type="submission" date="2023-03" db="EMBL/GenBank/DDBJ databases">
        <title>Massive genome expansion in bonnet fungi (Mycena s.s.) driven by repeated elements and novel gene families across ecological guilds.</title>
        <authorList>
            <consortium name="Lawrence Berkeley National Laboratory"/>
            <person name="Harder C.B."/>
            <person name="Miyauchi S."/>
            <person name="Viragh M."/>
            <person name="Kuo A."/>
            <person name="Thoen E."/>
            <person name="Andreopoulos B."/>
            <person name="Lu D."/>
            <person name="Skrede I."/>
            <person name="Drula E."/>
            <person name="Henrissat B."/>
            <person name="Morin E."/>
            <person name="Kohler A."/>
            <person name="Barry K."/>
            <person name="LaButti K."/>
            <person name="Morin E."/>
            <person name="Salamov A."/>
            <person name="Lipzen A."/>
            <person name="Mereny Z."/>
            <person name="Hegedus B."/>
            <person name="Baldrian P."/>
            <person name="Stursova M."/>
            <person name="Weitz H."/>
            <person name="Taylor A."/>
            <person name="Grigoriev I.V."/>
            <person name="Nagy L.G."/>
            <person name="Martin F."/>
            <person name="Kauserud H."/>
        </authorList>
    </citation>
    <scope>NUCLEOTIDE SEQUENCE</scope>
    <source>
        <strain evidence="2">CBHHK200</strain>
    </source>
</reference>
<dbReference type="PANTHER" id="PTHR11909">
    <property type="entry name" value="CASEIN KINASE-RELATED"/>
    <property type="match status" value="1"/>
</dbReference>
<keyword evidence="2" id="KW-0418">Kinase</keyword>
<dbReference type="EMBL" id="JARJCM010000019">
    <property type="protein sequence ID" value="KAJ7041014.1"/>
    <property type="molecule type" value="Genomic_DNA"/>
</dbReference>
<dbReference type="AlphaFoldDB" id="A0AAD6T715"/>
<evidence type="ECO:0000313" key="2">
    <source>
        <dbReference type="EMBL" id="KAJ7041014.1"/>
    </source>
</evidence>
<dbReference type="InterPro" id="IPR011009">
    <property type="entry name" value="Kinase-like_dom_sf"/>
</dbReference>
<dbReference type="GO" id="GO:0005524">
    <property type="term" value="F:ATP binding"/>
    <property type="evidence" value="ECO:0007669"/>
    <property type="project" value="InterPro"/>
</dbReference>
<evidence type="ECO:0000259" key="1">
    <source>
        <dbReference type="PROSITE" id="PS50011"/>
    </source>
</evidence>
<dbReference type="InterPro" id="IPR050235">
    <property type="entry name" value="CK1_Ser-Thr_kinase"/>
</dbReference>
<organism evidence="2 3">
    <name type="scientific">Mycena alexandri</name>
    <dbReference type="NCBI Taxonomy" id="1745969"/>
    <lineage>
        <taxon>Eukaryota</taxon>
        <taxon>Fungi</taxon>
        <taxon>Dikarya</taxon>
        <taxon>Basidiomycota</taxon>
        <taxon>Agaricomycotina</taxon>
        <taxon>Agaricomycetes</taxon>
        <taxon>Agaricomycetidae</taxon>
        <taxon>Agaricales</taxon>
        <taxon>Marasmiineae</taxon>
        <taxon>Mycenaceae</taxon>
        <taxon>Mycena</taxon>
    </lineage>
</organism>
<proteinExistence type="predicted"/>
<gene>
    <name evidence="2" type="ORF">C8F04DRAFT_1031904</name>
</gene>
<dbReference type="InterPro" id="IPR000719">
    <property type="entry name" value="Prot_kinase_dom"/>
</dbReference>
<evidence type="ECO:0000313" key="3">
    <source>
        <dbReference type="Proteomes" id="UP001218188"/>
    </source>
</evidence>
<dbReference type="SUPFAM" id="SSF56112">
    <property type="entry name" value="Protein kinase-like (PK-like)"/>
    <property type="match status" value="1"/>
</dbReference>
<keyword evidence="3" id="KW-1185">Reference proteome</keyword>
<dbReference type="GO" id="GO:0004672">
    <property type="term" value="F:protein kinase activity"/>
    <property type="evidence" value="ECO:0007669"/>
    <property type="project" value="InterPro"/>
</dbReference>
<protein>
    <submittedName>
        <fullName evidence="2">Kinase-like domain-containing protein</fullName>
    </submittedName>
</protein>
<sequence>MNAVPSGLDPPLKIIDRIVNEVYLSCLPQLNIPTPECNKHFCSTTSPCRRALILLAPLLSVRLVASSWNTAFKNFQHSTRGAFFSTVEDGVYYPHAWHINTRVRKAVLLTRYRVFRTIHSEAGNRGVYLAYDFGGAKGCAEALEVIIKGWVTASDFECQREIAAYSVLSRAKPCRGVPLPWTASAQHDPVCDVHALVLPKLGPTLEDLRELLPDKRFDALMVLTVGIQMIERYQDIHARGLIHNGIKPANICLSPRGSADPPDMLYAIDFGFSTTPDMASESPLPSGHRIDAIGNRRFMSVFAHHGISQSQRDDLESLAYLLSYLFHSSLPWDTPKQHQPHVWRIKMATPPSILFRHMDACFLEFWRDVKALAYAEVPDYDRMRARFVACLEEHETSGVPVEWWDIWGKWK</sequence>
<accession>A0AAD6T715</accession>
<dbReference type="Gene3D" id="1.10.510.10">
    <property type="entry name" value="Transferase(Phosphotransferase) domain 1"/>
    <property type="match status" value="1"/>
</dbReference>
<name>A0AAD6T715_9AGAR</name>
<dbReference type="PROSITE" id="PS50011">
    <property type="entry name" value="PROTEIN_KINASE_DOM"/>
    <property type="match status" value="1"/>
</dbReference>